<accession>A0A0C7NY13</accession>
<dbReference type="Proteomes" id="UP000032809">
    <property type="component" value="Chromosome I"/>
</dbReference>
<dbReference type="OrthoDB" id="42205at2"/>
<proteinExistence type="predicted"/>
<dbReference type="PROSITE" id="PS51257">
    <property type="entry name" value="PROKAR_LIPOPROTEIN"/>
    <property type="match status" value="1"/>
</dbReference>
<dbReference type="KEGG" id="dtn:DTL3_0871"/>
<evidence type="ECO:0000313" key="2">
    <source>
        <dbReference type="Proteomes" id="UP000032809"/>
    </source>
</evidence>
<dbReference type="RefSeq" id="WP_045087681.1">
    <property type="nucleotide sequence ID" value="NZ_LN824141.1"/>
</dbReference>
<protein>
    <recommendedName>
        <fullName evidence="3">Lipoprotein</fullName>
    </recommendedName>
</protein>
<dbReference type="STRING" id="1006576.DTL3_0871"/>
<evidence type="ECO:0000313" key="1">
    <source>
        <dbReference type="EMBL" id="CEP78178.1"/>
    </source>
</evidence>
<sequence>MRKKYLYVLLGFSLLFVLSGCMMNLLDITLDPGIYLGYSKNSNVPDLEDQLTYDESLYKITINASDLTYSEIDEDGTKYYLSYYKIFHVKDDGNVVSSSIPIWKDIVEANNIETITIYVDTKKMKDGRAIGVGDDTKLLQDWYFAGNWGEKTWDEDAVKFQNENNTLVAKVHKNFSEGDKIEYKIKPSENWRPWSMTFNAEIYSRDSSNAEYTLKSDTNELTVYFDPKISYVWFEESEVN</sequence>
<dbReference type="AlphaFoldDB" id="A0A0C7NY13"/>
<keyword evidence="2" id="KW-1185">Reference proteome</keyword>
<evidence type="ECO:0008006" key="3">
    <source>
        <dbReference type="Google" id="ProtNLM"/>
    </source>
</evidence>
<reference evidence="2" key="1">
    <citation type="submission" date="2014-11" db="EMBL/GenBank/DDBJ databases">
        <authorList>
            <person name="Wibberg D."/>
        </authorList>
    </citation>
    <scope>NUCLEOTIDE SEQUENCE [LARGE SCALE GENOMIC DNA]</scope>
    <source>
        <strain evidence="2">L3</strain>
    </source>
</reference>
<organism evidence="1 2">
    <name type="scientific">Defluviitoga tunisiensis</name>
    <dbReference type="NCBI Taxonomy" id="1006576"/>
    <lineage>
        <taxon>Bacteria</taxon>
        <taxon>Thermotogati</taxon>
        <taxon>Thermotogota</taxon>
        <taxon>Thermotogae</taxon>
        <taxon>Petrotogales</taxon>
        <taxon>Petrotogaceae</taxon>
        <taxon>Defluviitoga</taxon>
    </lineage>
</organism>
<dbReference type="EMBL" id="LN824141">
    <property type="protein sequence ID" value="CEP78178.1"/>
    <property type="molecule type" value="Genomic_DNA"/>
</dbReference>
<name>A0A0C7NY13_DEFTU</name>
<dbReference type="HOGENOM" id="CLU_1160229_0_0_0"/>
<gene>
    <name evidence="1" type="ORF">DTL3_0871</name>
</gene>